<dbReference type="AlphaFoldDB" id="A0A6A5VWR8"/>
<protein>
    <submittedName>
        <fullName evidence="2">Uncharacterized protein</fullName>
    </submittedName>
</protein>
<feature type="chain" id="PRO_5025443863" evidence="1">
    <location>
        <begin position="20"/>
        <end position="316"/>
    </location>
</feature>
<evidence type="ECO:0000256" key="1">
    <source>
        <dbReference type="SAM" id="SignalP"/>
    </source>
</evidence>
<name>A0A6A5VWR8_9PLEO</name>
<dbReference type="OrthoDB" id="1001765at2759"/>
<dbReference type="CDD" id="cd00657">
    <property type="entry name" value="Ferritin_like"/>
    <property type="match status" value="1"/>
</dbReference>
<proteinExistence type="predicted"/>
<dbReference type="EMBL" id="ML977676">
    <property type="protein sequence ID" value="KAF1993993.1"/>
    <property type="molecule type" value="Genomic_DNA"/>
</dbReference>
<gene>
    <name evidence="2" type="ORF">P154DRAFT_448707</name>
</gene>
<accession>A0A6A5VWR8</accession>
<dbReference type="InterPro" id="IPR052965">
    <property type="entry name" value="Pigment-catalase-like"/>
</dbReference>
<evidence type="ECO:0000313" key="3">
    <source>
        <dbReference type="Proteomes" id="UP000799779"/>
    </source>
</evidence>
<dbReference type="Pfam" id="PF13668">
    <property type="entry name" value="Ferritin_2"/>
    <property type="match status" value="1"/>
</dbReference>
<feature type="signal peptide" evidence="1">
    <location>
        <begin position="1"/>
        <end position="19"/>
    </location>
</feature>
<keyword evidence="3" id="KW-1185">Reference proteome</keyword>
<sequence length="316" mass="33880">MKAINIPVIILASSIATLAHPTSSIIKRNEKDCKTKITDIDILQYALTLEHLEDKFYREGLAKFQLKDFQDAGFDDIFYKNLKEVSYDETTHVSFLTGAIKGLGASPVAECTYAFGVTDVKSFIAIASILEGVGVSAYLGAAASIVDKTYLTAAASILTVESRHSSYLRAAQDQSPFPQPFDAPLNFDEVYTLAAPFIKSCPKSNGKLPVKAFPGLSVDAKATPKVATNSQITLDLKAAITHPKKDTKYYAAWMSVTGPTFVPATLVGNNRFTTTVPVGFHGQSYVVITKDGKKVTDDTVLAGPAIVEVQGASGSP</sequence>
<organism evidence="2 3">
    <name type="scientific">Amniculicola lignicola CBS 123094</name>
    <dbReference type="NCBI Taxonomy" id="1392246"/>
    <lineage>
        <taxon>Eukaryota</taxon>
        <taxon>Fungi</taxon>
        <taxon>Dikarya</taxon>
        <taxon>Ascomycota</taxon>
        <taxon>Pezizomycotina</taxon>
        <taxon>Dothideomycetes</taxon>
        <taxon>Pleosporomycetidae</taxon>
        <taxon>Pleosporales</taxon>
        <taxon>Amniculicolaceae</taxon>
        <taxon>Amniculicola</taxon>
    </lineage>
</organism>
<dbReference type="SUPFAM" id="SSF47240">
    <property type="entry name" value="Ferritin-like"/>
    <property type="match status" value="1"/>
</dbReference>
<dbReference type="PANTHER" id="PTHR31694:SF26">
    <property type="entry name" value="OS05G0151100 PROTEIN"/>
    <property type="match status" value="1"/>
</dbReference>
<dbReference type="Proteomes" id="UP000799779">
    <property type="component" value="Unassembled WGS sequence"/>
</dbReference>
<keyword evidence="1" id="KW-0732">Signal</keyword>
<dbReference type="PANTHER" id="PTHR31694">
    <property type="entry name" value="DESICCATION-LIKE PROTEIN"/>
    <property type="match status" value="1"/>
</dbReference>
<reference evidence="2" key="1">
    <citation type="journal article" date="2020" name="Stud. Mycol.">
        <title>101 Dothideomycetes genomes: a test case for predicting lifestyles and emergence of pathogens.</title>
        <authorList>
            <person name="Haridas S."/>
            <person name="Albert R."/>
            <person name="Binder M."/>
            <person name="Bloem J."/>
            <person name="Labutti K."/>
            <person name="Salamov A."/>
            <person name="Andreopoulos B."/>
            <person name="Baker S."/>
            <person name="Barry K."/>
            <person name="Bills G."/>
            <person name="Bluhm B."/>
            <person name="Cannon C."/>
            <person name="Castanera R."/>
            <person name="Culley D."/>
            <person name="Daum C."/>
            <person name="Ezra D."/>
            <person name="Gonzalez J."/>
            <person name="Henrissat B."/>
            <person name="Kuo A."/>
            <person name="Liang C."/>
            <person name="Lipzen A."/>
            <person name="Lutzoni F."/>
            <person name="Magnuson J."/>
            <person name="Mondo S."/>
            <person name="Nolan M."/>
            <person name="Ohm R."/>
            <person name="Pangilinan J."/>
            <person name="Park H.-J."/>
            <person name="Ramirez L."/>
            <person name="Alfaro M."/>
            <person name="Sun H."/>
            <person name="Tritt A."/>
            <person name="Yoshinaga Y."/>
            <person name="Zwiers L.-H."/>
            <person name="Turgeon B."/>
            <person name="Goodwin S."/>
            <person name="Spatafora J."/>
            <person name="Crous P."/>
            <person name="Grigoriev I."/>
        </authorList>
    </citation>
    <scope>NUCLEOTIDE SEQUENCE</scope>
    <source>
        <strain evidence="2">CBS 123094</strain>
    </source>
</reference>
<evidence type="ECO:0000313" key="2">
    <source>
        <dbReference type="EMBL" id="KAF1993993.1"/>
    </source>
</evidence>
<dbReference type="InterPro" id="IPR009078">
    <property type="entry name" value="Ferritin-like_SF"/>
</dbReference>